<dbReference type="Ensembl" id="ENSPSIT00000016801.1">
    <property type="protein sequence ID" value="ENSPSIP00000016725.1"/>
    <property type="gene ID" value="ENSPSIG00000014908.1"/>
</dbReference>
<dbReference type="KEGG" id="pss:102444416"/>
<dbReference type="GO" id="GO:0005778">
    <property type="term" value="C:peroxisomal membrane"/>
    <property type="evidence" value="ECO:0007669"/>
    <property type="project" value="Ensembl"/>
</dbReference>
<dbReference type="GO" id="GO:0045046">
    <property type="term" value="P:protein import into peroxisome membrane"/>
    <property type="evidence" value="ECO:0007669"/>
    <property type="project" value="InterPro"/>
</dbReference>
<evidence type="ECO:0000313" key="1">
    <source>
        <dbReference type="Ensembl" id="ENSPSIP00000016725.1"/>
    </source>
</evidence>
<dbReference type="AlphaFoldDB" id="K7G8W4"/>
<dbReference type="GO" id="GO:0051117">
    <property type="term" value="F:ATPase binding"/>
    <property type="evidence" value="ECO:0007669"/>
    <property type="project" value="Ensembl"/>
</dbReference>
<evidence type="ECO:0000313" key="2">
    <source>
        <dbReference type="Proteomes" id="UP000007267"/>
    </source>
</evidence>
<reference evidence="2" key="1">
    <citation type="submission" date="2011-10" db="EMBL/GenBank/DDBJ databases">
        <authorList>
            <consortium name="Soft-shell Turtle Genome Consortium"/>
        </authorList>
    </citation>
    <scope>NUCLEOTIDE SEQUENCE [LARGE SCALE GENOMIC DNA]</scope>
    <source>
        <strain evidence="2">Daiwa-1</strain>
    </source>
</reference>
<name>K7G8W4_PELSI</name>
<dbReference type="PANTHER" id="PTHR16262:SF2">
    <property type="entry name" value="PEROXISOME ASSEMBLY PROTEIN 26"/>
    <property type="match status" value="1"/>
</dbReference>
<dbReference type="GO" id="GO:0043335">
    <property type="term" value="P:protein unfolding"/>
    <property type="evidence" value="ECO:0007669"/>
    <property type="project" value="Ensembl"/>
</dbReference>
<dbReference type="PANTHER" id="PTHR16262">
    <property type="entry name" value="PEROXISOME ASSEMBLY PROTEIN 26"/>
    <property type="match status" value="1"/>
</dbReference>
<protein>
    <submittedName>
        <fullName evidence="1">Peroxisomal biosis factor 26</fullName>
    </submittedName>
</protein>
<dbReference type="eggNOG" id="ENOG502RXMN">
    <property type="taxonomic scope" value="Eukaryota"/>
</dbReference>
<dbReference type="RefSeq" id="XP_006135529.1">
    <property type="nucleotide sequence ID" value="XM_006135467.3"/>
</dbReference>
<accession>K7G8W4</accession>
<dbReference type="Pfam" id="PF07163">
    <property type="entry name" value="Pex26"/>
    <property type="match status" value="1"/>
</dbReference>
<proteinExistence type="predicted"/>
<keyword evidence="2" id="KW-1185">Reference proteome</keyword>
<gene>
    <name evidence="1" type="primary">PEX26</name>
</gene>
<dbReference type="GO" id="GO:0044877">
    <property type="term" value="F:protein-containing complex binding"/>
    <property type="evidence" value="ECO:0007669"/>
    <property type="project" value="Ensembl"/>
</dbReference>
<dbReference type="OrthoDB" id="5954192at2759"/>
<dbReference type="GeneID" id="102444416"/>
<dbReference type="HOGENOM" id="CLU_051194_1_0_1"/>
<sequence>MKKDLPVSLAGLKSSEPSLSLSPVLAPATALLEEAADLLVVHLDFAAALDRCERGCESLASDPGCESSAEVKCSLCIVGIQALAEMNRWREVLSWVLQYYQVPEQLPPKILELCILLYSKVKEPHVMLEVDSYWLRDLTNQSLPSYGTLMELHVLHVLLPLGQFVEAEELVQSCEAFSKEQQLEALRTISERRCRWVQQEETQSSPEDQPATVRQKLLGSVSRKLLTILTMLRRALGCMLSHFCSSPFKKTLLAALILCLVVVRLDPAAPTSLPFLYKLVQLCHQAWVTVFSPLHRPPVQD</sequence>
<dbReference type="GeneTree" id="ENSGT00510000049725"/>
<organism evidence="1 2">
    <name type="scientific">Pelodiscus sinensis</name>
    <name type="common">Chinese softshell turtle</name>
    <name type="synonym">Trionyx sinensis</name>
    <dbReference type="NCBI Taxonomy" id="13735"/>
    <lineage>
        <taxon>Eukaryota</taxon>
        <taxon>Metazoa</taxon>
        <taxon>Chordata</taxon>
        <taxon>Craniata</taxon>
        <taxon>Vertebrata</taxon>
        <taxon>Euteleostomi</taxon>
        <taxon>Archelosauria</taxon>
        <taxon>Testudinata</taxon>
        <taxon>Testudines</taxon>
        <taxon>Cryptodira</taxon>
        <taxon>Trionychia</taxon>
        <taxon>Trionychidae</taxon>
        <taxon>Pelodiscus</taxon>
    </lineage>
</organism>
<reference evidence="1" key="3">
    <citation type="submission" date="2025-08" db="UniProtKB">
        <authorList>
            <consortium name="Ensembl"/>
        </authorList>
    </citation>
    <scope>IDENTIFICATION</scope>
</reference>
<dbReference type="CTD" id="55670"/>
<dbReference type="STRING" id="13735.ENSPSIP00000016725"/>
<dbReference type="InterPro" id="IPR010797">
    <property type="entry name" value="Pex26"/>
</dbReference>
<dbReference type="GO" id="GO:0022615">
    <property type="term" value="P:protein to membrane docking"/>
    <property type="evidence" value="ECO:0007669"/>
    <property type="project" value="Ensembl"/>
</dbReference>
<dbReference type="Proteomes" id="UP000007267">
    <property type="component" value="Unassembled WGS sequence"/>
</dbReference>
<dbReference type="OMA" id="QTCERAW"/>
<reference evidence="1" key="4">
    <citation type="submission" date="2025-09" db="UniProtKB">
        <authorList>
            <consortium name="Ensembl"/>
        </authorList>
    </citation>
    <scope>IDENTIFICATION</scope>
</reference>
<dbReference type="EMBL" id="AGCU01168583">
    <property type="status" value="NOT_ANNOTATED_CDS"/>
    <property type="molecule type" value="Genomic_DNA"/>
</dbReference>
<reference evidence="2" key="2">
    <citation type="journal article" date="2013" name="Nat. Genet.">
        <title>The draft genomes of soft-shell turtle and green sea turtle yield insights into the development and evolution of the turtle-specific body plan.</title>
        <authorList>
            <person name="Wang Z."/>
            <person name="Pascual-Anaya J."/>
            <person name="Zadissa A."/>
            <person name="Li W."/>
            <person name="Niimura Y."/>
            <person name="Huang Z."/>
            <person name="Li C."/>
            <person name="White S."/>
            <person name="Xiong Z."/>
            <person name="Fang D."/>
            <person name="Wang B."/>
            <person name="Ming Y."/>
            <person name="Chen Y."/>
            <person name="Zheng Y."/>
            <person name="Kuraku S."/>
            <person name="Pignatelli M."/>
            <person name="Herrero J."/>
            <person name="Beal K."/>
            <person name="Nozawa M."/>
            <person name="Li Q."/>
            <person name="Wang J."/>
            <person name="Zhang H."/>
            <person name="Yu L."/>
            <person name="Shigenobu S."/>
            <person name="Wang J."/>
            <person name="Liu J."/>
            <person name="Flicek P."/>
            <person name="Searle S."/>
            <person name="Wang J."/>
            <person name="Kuratani S."/>
            <person name="Yin Y."/>
            <person name="Aken B."/>
            <person name="Zhang G."/>
            <person name="Irie N."/>
        </authorList>
    </citation>
    <scope>NUCLEOTIDE SEQUENCE [LARGE SCALE GENOMIC DNA]</scope>
    <source>
        <strain evidence="2">Daiwa-1</strain>
    </source>
</reference>
<dbReference type="GO" id="GO:0016562">
    <property type="term" value="P:protein import into peroxisome matrix, receptor recycling"/>
    <property type="evidence" value="ECO:0007669"/>
    <property type="project" value="Ensembl"/>
</dbReference>
<dbReference type="GO" id="GO:0043495">
    <property type="term" value="F:protein-membrane adaptor activity"/>
    <property type="evidence" value="ECO:0007669"/>
    <property type="project" value="Ensembl"/>
</dbReference>